<organism evidence="2 3">
    <name type="scientific">Methanobrevibacter arboriphilus</name>
    <dbReference type="NCBI Taxonomy" id="39441"/>
    <lineage>
        <taxon>Archaea</taxon>
        <taxon>Methanobacteriati</taxon>
        <taxon>Methanobacteriota</taxon>
        <taxon>Methanomada group</taxon>
        <taxon>Methanobacteria</taxon>
        <taxon>Methanobacteriales</taxon>
        <taxon>Methanobacteriaceae</taxon>
        <taxon>Methanobrevibacter</taxon>
    </lineage>
</organism>
<protein>
    <submittedName>
        <fullName evidence="2">Uncharacterized protein</fullName>
    </submittedName>
</protein>
<dbReference type="AlphaFoldDB" id="A0A843AAH3"/>
<dbReference type="Proteomes" id="UP000658733">
    <property type="component" value="Unassembled WGS sequence"/>
</dbReference>
<dbReference type="EMBL" id="JADIIN010000005">
    <property type="protein sequence ID" value="MBF4467872.1"/>
    <property type="molecule type" value="Genomic_DNA"/>
</dbReference>
<sequence length="165" mass="18887">MDKNTKDNLKIIGYILIIILVIAGMFLYIKQTSDKNQTITFDNWKFEIGEDYSGGESASRANAILNYGNSQLMVYGGNQAEEQSKLFGQQPNATIGNKTIDGINYEYESYEGPSFNIQIINYKFIKDGTEFYIHTKIPLDDYNSKSYMEFHNNTIETIIKTIQTQ</sequence>
<evidence type="ECO:0000256" key="1">
    <source>
        <dbReference type="SAM" id="Phobius"/>
    </source>
</evidence>
<dbReference type="RefSeq" id="WP_278521536.1">
    <property type="nucleotide sequence ID" value="NZ_JADIIN010000005.1"/>
</dbReference>
<evidence type="ECO:0000313" key="3">
    <source>
        <dbReference type="Proteomes" id="UP000658733"/>
    </source>
</evidence>
<name>A0A843AAH3_METAZ</name>
<evidence type="ECO:0000313" key="2">
    <source>
        <dbReference type="EMBL" id="MBF4467872.1"/>
    </source>
</evidence>
<reference evidence="2" key="1">
    <citation type="submission" date="2020-10" db="EMBL/GenBank/DDBJ databases">
        <title>Dehalococcoides mccartyi of a TCE/Cr reducing biochatode.</title>
        <authorList>
            <person name="Matturro B."/>
        </authorList>
    </citation>
    <scope>NUCLEOTIDE SEQUENCE</scope>
    <source>
        <strain evidence="2">Bin4</strain>
    </source>
</reference>
<keyword evidence="1" id="KW-0812">Transmembrane</keyword>
<gene>
    <name evidence="2" type="ORF">ISP01_00560</name>
</gene>
<comment type="caution">
    <text evidence="2">The sequence shown here is derived from an EMBL/GenBank/DDBJ whole genome shotgun (WGS) entry which is preliminary data.</text>
</comment>
<feature type="transmembrane region" description="Helical" evidence="1">
    <location>
        <begin position="12"/>
        <end position="29"/>
    </location>
</feature>
<keyword evidence="1" id="KW-1133">Transmembrane helix</keyword>
<proteinExistence type="predicted"/>
<accession>A0A843AAH3</accession>
<keyword evidence="1" id="KW-0472">Membrane</keyword>